<comment type="caution">
    <text evidence="1">The sequence shown here is derived from an EMBL/GenBank/DDBJ whole genome shotgun (WGS) entry which is preliminary data.</text>
</comment>
<organism evidence="1 2">
    <name type="scientific">Bacillus hominis</name>
    <dbReference type="NCBI Taxonomy" id="2817478"/>
    <lineage>
        <taxon>Bacteria</taxon>
        <taxon>Bacillati</taxon>
        <taxon>Bacillota</taxon>
        <taxon>Bacilli</taxon>
        <taxon>Bacillales</taxon>
        <taxon>Bacillaceae</taxon>
        <taxon>Bacillus</taxon>
        <taxon>Bacillus cereus group</taxon>
    </lineage>
</organism>
<protein>
    <submittedName>
        <fullName evidence="1">AraC family transcriptional regulator</fullName>
    </submittedName>
</protein>
<dbReference type="Proteomes" id="UP001224139">
    <property type="component" value="Unassembled WGS sequence"/>
</dbReference>
<proteinExistence type="predicted"/>
<dbReference type="RefSeq" id="WP_289358377.1">
    <property type="nucleotide sequence ID" value="NZ_JAUCFG010000002.1"/>
</dbReference>
<dbReference type="EMBL" id="JAUCFG010000002">
    <property type="protein sequence ID" value="MDM5437638.1"/>
    <property type="molecule type" value="Genomic_DNA"/>
</dbReference>
<name>A0ABT7R3Y3_9BACI</name>
<gene>
    <name evidence="1" type="ORF">QUG02_05730</name>
</gene>
<accession>A0ABT7R3Y3</accession>
<evidence type="ECO:0000313" key="1">
    <source>
        <dbReference type="EMBL" id="MDM5437638.1"/>
    </source>
</evidence>
<sequence>MSKMEVKENKKLILKQVLIKELKNMQLDQVDMEINKFVNQIKLLKVQVFGPLIVSNTGVNVHDDGAMTMNYELIVQAHNYSQYKNTFNAKKNLKYENCVYLRYEGKPEDIHYANSKLEIYFFENNLIPDSSTINVYVSDSADNIVVDIFKPVKTL</sequence>
<reference evidence="1 2" key="1">
    <citation type="submission" date="2023-06" db="EMBL/GenBank/DDBJ databases">
        <title>Comparative genomics of Bacillaceae isolates and their secondary metabolite potential.</title>
        <authorList>
            <person name="Song L."/>
            <person name="Nielsen L.J."/>
            <person name="Mohite O."/>
            <person name="Xu X."/>
            <person name="Weber T."/>
            <person name="Kovacs A.T."/>
        </authorList>
    </citation>
    <scope>NUCLEOTIDE SEQUENCE [LARGE SCALE GENOMIC DNA]</scope>
    <source>
        <strain evidence="1 2">DX2.1</strain>
    </source>
</reference>
<evidence type="ECO:0000313" key="2">
    <source>
        <dbReference type="Proteomes" id="UP001224139"/>
    </source>
</evidence>
<keyword evidence="2" id="KW-1185">Reference proteome</keyword>